<evidence type="ECO:0000256" key="4">
    <source>
        <dbReference type="ARBA" id="ARBA00023136"/>
    </source>
</evidence>
<accession>A0A2R5F6E4</accession>
<evidence type="ECO:0000313" key="7">
    <source>
        <dbReference type="EMBL" id="GBG13846.1"/>
    </source>
</evidence>
<dbReference type="RefSeq" id="WP_109015002.1">
    <property type="nucleotide sequence ID" value="NZ_BDOQ01000003.1"/>
</dbReference>
<organism evidence="7 8">
    <name type="scientific">Novimethylophilus kurashikiensis</name>
    <dbReference type="NCBI Taxonomy" id="1825523"/>
    <lineage>
        <taxon>Bacteria</taxon>
        <taxon>Pseudomonadati</taxon>
        <taxon>Pseudomonadota</taxon>
        <taxon>Betaproteobacteria</taxon>
        <taxon>Nitrosomonadales</taxon>
        <taxon>Methylophilaceae</taxon>
        <taxon>Novimethylophilus</taxon>
    </lineage>
</organism>
<dbReference type="Gene3D" id="3.40.50.410">
    <property type="entry name" value="von Willebrand factor, type A domain"/>
    <property type="match status" value="1"/>
</dbReference>
<dbReference type="PROSITE" id="PS50234">
    <property type="entry name" value="VWFA"/>
    <property type="match status" value="1"/>
</dbReference>
<dbReference type="InterPro" id="IPR002035">
    <property type="entry name" value="VWF_A"/>
</dbReference>
<keyword evidence="8" id="KW-1185">Reference proteome</keyword>
<keyword evidence="3 5" id="KW-1133">Transmembrane helix</keyword>
<gene>
    <name evidence="7" type="primary">mxaC</name>
    <name evidence="7" type="ORF">NMK_1398</name>
</gene>
<dbReference type="EMBL" id="BDOQ01000003">
    <property type="protein sequence ID" value="GBG13846.1"/>
    <property type="molecule type" value="Genomic_DNA"/>
</dbReference>
<feature type="transmembrane region" description="Helical" evidence="5">
    <location>
        <begin position="300"/>
        <end position="317"/>
    </location>
</feature>
<feature type="transmembrane region" description="Helical" evidence="5">
    <location>
        <begin position="43"/>
        <end position="65"/>
    </location>
</feature>
<feature type="transmembrane region" description="Helical" evidence="5">
    <location>
        <begin position="7"/>
        <end position="23"/>
    </location>
</feature>
<feature type="domain" description="VWFA" evidence="6">
    <location>
        <begin position="81"/>
        <end position="277"/>
    </location>
</feature>
<dbReference type="OrthoDB" id="6206554at2"/>
<dbReference type="Pfam" id="PF13519">
    <property type="entry name" value="VWA_2"/>
    <property type="match status" value="1"/>
</dbReference>
<name>A0A2R5F6E4_9PROT</name>
<evidence type="ECO:0000259" key="6">
    <source>
        <dbReference type="PROSITE" id="PS50234"/>
    </source>
</evidence>
<evidence type="ECO:0000313" key="8">
    <source>
        <dbReference type="Proteomes" id="UP000245081"/>
    </source>
</evidence>
<sequence length="325" mass="35206">MTLAHPWALVLLPAAFVPFWLKTHQGQMYSWLAVMPKDPFSDWVNLAVKAATALLLGCIVLALAAPQGPDQSVHKVGKGAQTVFVVDRSVSMDQPFAGTAGHAAEIKSAAARRLITKFIDSRPDDMMGVVAFTNSALYGVKITSNRNAIHSAINAATSAGINQTNIGAGLTEAAGLFDAIESTGSRAIILLSDGAGKLSPRVKKKVREALVTKGLSLYWIVLREPNDISIFNKDNHFDEGSEPPAIELDNFFKSIKVKYHAYEADNPLALQTAIQDIDSREKNLIQYTVTMPGRDYSKGLIMLALALGIVILIVKNLRVHSWETA</sequence>
<dbReference type="AlphaFoldDB" id="A0A2R5F6E4"/>
<evidence type="ECO:0000256" key="1">
    <source>
        <dbReference type="ARBA" id="ARBA00022475"/>
    </source>
</evidence>
<keyword evidence="2 5" id="KW-0812">Transmembrane</keyword>
<proteinExistence type="predicted"/>
<comment type="caution">
    <text evidence="7">The sequence shown here is derived from an EMBL/GenBank/DDBJ whole genome shotgun (WGS) entry which is preliminary data.</text>
</comment>
<evidence type="ECO:0000256" key="5">
    <source>
        <dbReference type="SAM" id="Phobius"/>
    </source>
</evidence>
<protein>
    <submittedName>
        <fullName evidence="7">MxaC protein</fullName>
    </submittedName>
</protein>
<dbReference type="SUPFAM" id="SSF53300">
    <property type="entry name" value="vWA-like"/>
    <property type="match status" value="1"/>
</dbReference>
<dbReference type="PANTHER" id="PTHR22550">
    <property type="entry name" value="SPORE GERMINATION PROTEIN"/>
    <property type="match status" value="1"/>
</dbReference>
<dbReference type="InterPro" id="IPR036465">
    <property type="entry name" value="vWFA_dom_sf"/>
</dbReference>
<dbReference type="Proteomes" id="UP000245081">
    <property type="component" value="Unassembled WGS sequence"/>
</dbReference>
<evidence type="ECO:0000256" key="2">
    <source>
        <dbReference type="ARBA" id="ARBA00022692"/>
    </source>
</evidence>
<evidence type="ECO:0000256" key="3">
    <source>
        <dbReference type="ARBA" id="ARBA00022989"/>
    </source>
</evidence>
<keyword evidence="1" id="KW-1003">Cell membrane</keyword>
<dbReference type="CDD" id="cd00198">
    <property type="entry name" value="vWFA"/>
    <property type="match status" value="1"/>
</dbReference>
<keyword evidence="4 5" id="KW-0472">Membrane</keyword>
<reference evidence="7 8" key="1">
    <citation type="journal article" date="2018" name="Environ. Microbiol.">
        <title>Isolation and genomic characterization of Novimethylophilus kurashikiensis gen. nov. sp. nov., a new lanthanide-dependent methylotrophic species of Methylophilaceae.</title>
        <authorList>
            <person name="Lv H."/>
            <person name="Sahin N."/>
            <person name="Tani A."/>
        </authorList>
    </citation>
    <scope>NUCLEOTIDE SEQUENCE [LARGE SCALE GENOMIC DNA]</scope>
    <source>
        <strain evidence="7 8">La2-4</strain>
    </source>
</reference>
<dbReference type="SMART" id="SM00327">
    <property type="entry name" value="VWA"/>
    <property type="match status" value="1"/>
</dbReference>
<dbReference type="PANTHER" id="PTHR22550:SF5">
    <property type="entry name" value="LEUCINE ZIPPER PROTEIN 4"/>
    <property type="match status" value="1"/>
</dbReference>
<dbReference type="InterPro" id="IPR050768">
    <property type="entry name" value="UPF0353/GerABKA_families"/>
</dbReference>